<dbReference type="Pfam" id="PF00343">
    <property type="entry name" value="Phosphorylase"/>
    <property type="match status" value="1"/>
</dbReference>
<reference evidence="3 4" key="1">
    <citation type="submission" date="2023-12" db="EMBL/GenBank/DDBJ databases">
        <title>A high-quality genome assembly for Dillenia turbinata (Dilleniales).</title>
        <authorList>
            <person name="Chanderbali A."/>
        </authorList>
    </citation>
    <scope>NUCLEOTIDE SEQUENCE [LARGE SCALE GENOMIC DNA]</scope>
    <source>
        <strain evidence="3">LSX21</strain>
        <tissue evidence="3">Leaf</tissue>
    </source>
</reference>
<dbReference type="Gene3D" id="3.40.50.2000">
    <property type="entry name" value="Glycogen Phosphorylase B"/>
    <property type="match status" value="1"/>
</dbReference>
<keyword evidence="2 3" id="KW-0808">Transferase</keyword>
<keyword evidence="4" id="KW-1185">Reference proteome</keyword>
<dbReference type="PANTHER" id="PTHR11468">
    <property type="entry name" value="GLYCOGEN PHOSPHORYLASE"/>
    <property type="match status" value="1"/>
</dbReference>
<dbReference type="EMBL" id="JBAMMX010000015">
    <property type="protein sequence ID" value="KAK6927057.1"/>
    <property type="molecule type" value="Genomic_DNA"/>
</dbReference>
<name>A0AAN8VGK1_9MAGN</name>
<proteinExistence type="inferred from homology"/>
<dbReference type="Proteomes" id="UP001370490">
    <property type="component" value="Unassembled WGS sequence"/>
</dbReference>
<comment type="similarity">
    <text evidence="1 2">Belongs to the glycogen phosphorylase family.</text>
</comment>
<protein>
    <recommendedName>
        <fullName evidence="2">Alpha-1,4 glucan phosphorylase</fullName>
        <ecNumber evidence="2">2.4.1.1</ecNumber>
    </recommendedName>
</protein>
<accession>A0AAN8VGK1</accession>
<comment type="function">
    <text evidence="2">Allosteric enzyme that catalyzes the rate-limiting step in glycogen catabolism, the phosphorolytic cleavage of glycogen to produce glucose-1-phosphate, and plays a central role in maintaining cellular and organismal glucose homeostasis.</text>
</comment>
<dbReference type="GO" id="GO:0005980">
    <property type="term" value="P:glycogen catabolic process"/>
    <property type="evidence" value="ECO:0007669"/>
    <property type="project" value="TreeGrafter"/>
</dbReference>
<dbReference type="InterPro" id="IPR000811">
    <property type="entry name" value="Glyco_trans_35"/>
</dbReference>
<keyword evidence="2" id="KW-0663">Pyridoxal phosphate</keyword>
<dbReference type="GO" id="GO:0030170">
    <property type="term" value="F:pyridoxal phosphate binding"/>
    <property type="evidence" value="ECO:0007669"/>
    <property type="project" value="TreeGrafter"/>
</dbReference>
<dbReference type="EC" id="2.4.1.1" evidence="2"/>
<dbReference type="SUPFAM" id="SSF53756">
    <property type="entry name" value="UDP-Glycosyltransferase/glycogen phosphorylase"/>
    <property type="match status" value="1"/>
</dbReference>
<dbReference type="GO" id="GO:0005737">
    <property type="term" value="C:cytoplasm"/>
    <property type="evidence" value="ECO:0007669"/>
    <property type="project" value="TreeGrafter"/>
</dbReference>
<comment type="cofactor">
    <cofactor evidence="2">
        <name>pyridoxal 5'-phosphate</name>
        <dbReference type="ChEBI" id="CHEBI:597326"/>
    </cofactor>
</comment>
<evidence type="ECO:0000256" key="1">
    <source>
        <dbReference type="ARBA" id="ARBA00006047"/>
    </source>
</evidence>
<organism evidence="3 4">
    <name type="scientific">Dillenia turbinata</name>
    <dbReference type="NCBI Taxonomy" id="194707"/>
    <lineage>
        <taxon>Eukaryota</taxon>
        <taxon>Viridiplantae</taxon>
        <taxon>Streptophyta</taxon>
        <taxon>Embryophyta</taxon>
        <taxon>Tracheophyta</taxon>
        <taxon>Spermatophyta</taxon>
        <taxon>Magnoliopsida</taxon>
        <taxon>eudicotyledons</taxon>
        <taxon>Gunneridae</taxon>
        <taxon>Pentapetalae</taxon>
        <taxon>Dilleniales</taxon>
        <taxon>Dilleniaceae</taxon>
        <taxon>Dillenia</taxon>
    </lineage>
</organism>
<evidence type="ECO:0000313" key="4">
    <source>
        <dbReference type="Proteomes" id="UP001370490"/>
    </source>
</evidence>
<gene>
    <name evidence="3" type="ORF">RJ641_008776</name>
</gene>
<dbReference type="AlphaFoldDB" id="A0AAN8VGK1"/>
<keyword evidence="2" id="KW-0119">Carbohydrate metabolism</keyword>
<evidence type="ECO:0000313" key="3">
    <source>
        <dbReference type="EMBL" id="KAK6927057.1"/>
    </source>
</evidence>
<dbReference type="PANTHER" id="PTHR11468:SF4">
    <property type="entry name" value="ALPHA-GLUCAN PHOSPHORYLASE 2, CYTOSOLIC"/>
    <property type="match status" value="1"/>
</dbReference>
<dbReference type="GO" id="GO:0008184">
    <property type="term" value="F:glycogen phosphorylase activity"/>
    <property type="evidence" value="ECO:0007669"/>
    <property type="project" value="InterPro"/>
</dbReference>
<evidence type="ECO:0000256" key="2">
    <source>
        <dbReference type="RuleBase" id="RU000587"/>
    </source>
</evidence>
<comment type="catalytic activity">
    <reaction evidence="2">
        <text>[(1-&gt;4)-alpha-D-glucosyl](n) + phosphate = [(1-&gt;4)-alpha-D-glucosyl](n-1) + alpha-D-glucose 1-phosphate</text>
        <dbReference type="Rhea" id="RHEA:41732"/>
        <dbReference type="Rhea" id="RHEA-COMP:9584"/>
        <dbReference type="Rhea" id="RHEA-COMP:9586"/>
        <dbReference type="ChEBI" id="CHEBI:15444"/>
        <dbReference type="ChEBI" id="CHEBI:43474"/>
        <dbReference type="ChEBI" id="CHEBI:58601"/>
        <dbReference type="EC" id="2.4.1.1"/>
    </reaction>
</comment>
<sequence length="168" mass="19572">MQICAVQYPGDATESGKILWLKQQFFLCSASLRATISVTGKSELRFKERKEAERQWSEFPNKVAVQLNDTHPTLAIPELMRLLMDDEGLGWGEAWNITTRTIAYTNHTVLPEALQKWSRPVMWKLLPRLMEIIEEIDNRFIKFICSERADLENKLSQIYWITTPKSQL</sequence>
<keyword evidence="2" id="KW-0328">Glycosyltransferase</keyword>
<comment type="caution">
    <text evidence="3">The sequence shown here is derived from an EMBL/GenBank/DDBJ whole genome shotgun (WGS) entry which is preliminary data.</text>
</comment>